<dbReference type="SUPFAM" id="SSF54427">
    <property type="entry name" value="NTF2-like"/>
    <property type="match status" value="2"/>
</dbReference>
<sequence>MALAIATATPALAEPIQTESSDVAAVETVIESIANLADQSEFETLEKLFDDEVLVDYSSLNGAPAEIKSPQALMTEWASALPGFDRTRHDVSGIDVDVNGRLATATANVVADHWIDGQHWQVSGRYNYAFELDGAEEEGVWQVTSMTLTVTGEEGSRDVFDPAVEAANTDPAPYIQRQRTRQAVVDFLTGLEQNDMAKVNRVWAEDAVQDMPFATEGTPSRVVGREALIELYSGWPANAANPNFTDHLVIHPLKDPQMVFAEYRGRVDIIPTGREYKQTYGGLFHVNADGKITLFREYYDPRPFGYAFAIGE</sequence>
<proteinExistence type="predicted"/>
<dbReference type="InterPro" id="IPR032710">
    <property type="entry name" value="NTF2-like_dom_sf"/>
</dbReference>
<evidence type="ECO:0000313" key="4">
    <source>
        <dbReference type="Proteomes" id="UP000635384"/>
    </source>
</evidence>
<evidence type="ECO:0000259" key="1">
    <source>
        <dbReference type="Pfam" id="PF12680"/>
    </source>
</evidence>
<dbReference type="Gene3D" id="3.10.450.50">
    <property type="match status" value="2"/>
</dbReference>
<dbReference type="Proteomes" id="UP000635384">
    <property type="component" value="Unassembled WGS sequence"/>
</dbReference>
<dbReference type="EMBL" id="JACXLC010000001">
    <property type="protein sequence ID" value="MBD2842144.1"/>
    <property type="molecule type" value="Genomic_DNA"/>
</dbReference>
<dbReference type="InterPro" id="IPR037401">
    <property type="entry name" value="SnoaL-like"/>
</dbReference>
<dbReference type="RefSeq" id="WP_190787633.1">
    <property type="nucleotide sequence ID" value="NZ_JACXLC010000001.1"/>
</dbReference>
<feature type="domain" description="SnoaL-like" evidence="1">
    <location>
        <begin position="184"/>
        <end position="293"/>
    </location>
</feature>
<dbReference type="Pfam" id="PF13577">
    <property type="entry name" value="SnoaL_4"/>
    <property type="match status" value="1"/>
</dbReference>
<feature type="domain" description="SnoaL-like" evidence="2">
    <location>
        <begin position="19"/>
        <end position="147"/>
    </location>
</feature>
<evidence type="ECO:0000313" key="3">
    <source>
        <dbReference type="EMBL" id="MBD2842144.1"/>
    </source>
</evidence>
<evidence type="ECO:0000259" key="2">
    <source>
        <dbReference type="Pfam" id="PF13577"/>
    </source>
</evidence>
<gene>
    <name evidence="3" type="ORF">IB285_07715</name>
</gene>
<accession>A0ABR8KQG3</accession>
<keyword evidence="4" id="KW-1185">Reference proteome</keyword>
<organism evidence="3 4">
    <name type="scientific">Erythrobacter rubeus</name>
    <dbReference type="NCBI Taxonomy" id="2760803"/>
    <lineage>
        <taxon>Bacteria</taxon>
        <taxon>Pseudomonadati</taxon>
        <taxon>Pseudomonadota</taxon>
        <taxon>Alphaproteobacteria</taxon>
        <taxon>Sphingomonadales</taxon>
        <taxon>Erythrobacteraceae</taxon>
        <taxon>Erythrobacter/Porphyrobacter group</taxon>
        <taxon>Erythrobacter</taxon>
    </lineage>
</organism>
<protein>
    <submittedName>
        <fullName evidence="3">Nuclear transport factor 2 family protein</fullName>
    </submittedName>
</protein>
<name>A0ABR8KQG3_9SPHN</name>
<dbReference type="Pfam" id="PF12680">
    <property type="entry name" value="SnoaL_2"/>
    <property type="match status" value="1"/>
</dbReference>
<reference evidence="3 4" key="1">
    <citation type="submission" date="2020-09" db="EMBL/GenBank/DDBJ databases">
        <authorList>
            <person name="Yoon J.-W."/>
        </authorList>
    </citation>
    <scope>NUCLEOTIDE SEQUENCE [LARGE SCALE GENOMIC DNA]</scope>
    <source>
        <strain evidence="3 4">KMU-140</strain>
    </source>
</reference>
<comment type="caution">
    <text evidence="3">The sequence shown here is derived from an EMBL/GenBank/DDBJ whole genome shotgun (WGS) entry which is preliminary data.</text>
</comment>